<keyword evidence="2" id="KW-1133">Transmembrane helix</keyword>
<comment type="caution">
    <text evidence="3">The sequence shown here is derived from an EMBL/GenBank/DDBJ whole genome shotgun (WGS) entry which is preliminary data.</text>
</comment>
<sequence length="337" mass="38064">MSQPEQSQFSPSELDEIQEILQTTKVMMFVYTALIVMMVPNLVYSMRMLLLRKSRGAFTPVPWLCFLQASCVFILLLFSIIGYFAPFEDCTTQGRLIEPWLAMALCFLHSLLFVKSYYALNKVKWLLFTHIALELGFIGSFVVAAWRETFTREETTNNCLSILTESTLLAELAFDVTINVLYSAIFIYILRNQQLHSNQAQWKALQQDGLIYMIGITITTTLLVITTLILGITNIGVVLLVLSVVIGSCLMTYQLWNAKRSSDASNSSFESNSLIEHTRSPKCPAQRARNPLNATQKPENHLKEPELSLRDSSQNPNADFHLVSINYPESILIAGKS</sequence>
<dbReference type="EMBL" id="JASJQH010001023">
    <property type="protein sequence ID" value="KAK9762266.1"/>
    <property type="molecule type" value="Genomic_DNA"/>
</dbReference>
<feature type="transmembrane region" description="Helical" evidence="2">
    <location>
        <begin position="28"/>
        <end position="51"/>
    </location>
</feature>
<gene>
    <name evidence="3" type="ORF">K7432_012166</name>
</gene>
<feature type="transmembrane region" description="Helical" evidence="2">
    <location>
        <begin position="97"/>
        <end position="118"/>
    </location>
</feature>
<evidence type="ECO:0000256" key="1">
    <source>
        <dbReference type="SAM" id="MobiDB-lite"/>
    </source>
</evidence>
<dbReference type="Proteomes" id="UP001479436">
    <property type="component" value="Unassembled WGS sequence"/>
</dbReference>
<keyword evidence="2" id="KW-0812">Transmembrane</keyword>
<feature type="transmembrane region" description="Helical" evidence="2">
    <location>
        <begin position="125"/>
        <end position="146"/>
    </location>
</feature>
<accession>A0ABR2WLB8</accession>
<feature type="transmembrane region" description="Helical" evidence="2">
    <location>
        <begin position="63"/>
        <end position="85"/>
    </location>
</feature>
<proteinExistence type="predicted"/>
<evidence type="ECO:0000313" key="4">
    <source>
        <dbReference type="Proteomes" id="UP001479436"/>
    </source>
</evidence>
<feature type="transmembrane region" description="Helical" evidence="2">
    <location>
        <begin position="166"/>
        <end position="190"/>
    </location>
</feature>
<organism evidence="3 4">
    <name type="scientific">Basidiobolus ranarum</name>
    <dbReference type="NCBI Taxonomy" id="34480"/>
    <lineage>
        <taxon>Eukaryota</taxon>
        <taxon>Fungi</taxon>
        <taxon>Fungi incertae sedis</taxon>
        <taxon>Zoopagomycota</taxon>
        <taxon>Entomophthoromycotina</taxon>
        <taxon>Basidiobolomycetes</taxon>
        <taxon>Basidiobolales</taxon>
        <taxon>Basidiobolaceae</taxon>
        <taxon>Basidiobolus</taxon>
    </lineage>
</organism>
<evidence type="ECO:0000313" key="3">
    <source>
        <dbReference type="EMBL" id="KAK9762266.1"/>
    </source>
</evidence>
<feature type="transmembrane region" description="Helical" evidence="2">
    <location>
        <begin position="235"/>
        <end position="256"/>
    </location>
</feature>
<evidence type="ECO:0000256" key="2">
    <source>
        <dbReference type="SAM" id="Phobius"/>
    </source>
</evidence>
<protein>
    <submittedName>
        <fullName evidence="3">Uncharacterized protein</fullName>
    </submittedName>
</protein>
<reference evidence="3 4" key="1">
    <citation type="submission" date="2023-04" db="EMBL/GenBank/DDBJ databases">
        <title>Genome of Basidiobolus ranarum AG-B5.</title>
        <authorList>
            <person name="Stajich J.E."/>
            <person name="Carter-House D."/>
            <person name="Gryganskyi A."/>
        </authorList>
    </citation>
    <scope>NUCLEOTIDE SEQUENCE [LARGE SCALE GENOMIC DNA]</scope>
    <source>
        <strain evidence="3 4">AG-B5</strain>
    </source>
</reference>
<keyword evidence="4" id="KW-1185">Reference proteome</keyword>
<keyword evidence="2" id="KW-0472">Membrane</keyword>
<feature type="transmembrane region" description="Helical" evidence="2">
    <location>
        <begin position="210"/>
        <end position="229"/>
    </location>
</feature>
<feature type="compositionally biased region" description="Basic and acidic residues" evidence="1">
    <location>
        <begin position="298"/>
        <end position="309"/>
    </location>
</feature>
<name>A0ABR2WLB8_9FUNG</name>
<feature type="region of interest" description="Disordered" evidence="1">
    <location>
        <begin position="275"/>
        <end position="315"/>
    </location>
</feature>